<organism evidence="1 2">
    <name type="scientific">Orbilia oligospora</name>
    <name type="common">Nematode-trapping fungus</name>
    <name type="synonym">Arthrobotrys oligospora</name>
    <dbReference type="NCBI Taxonomy" id="2813651"/>
    <lineage>
        <taxon>Eukaryota</taxon>
        <taxon>Fungi</taxon>
        <taxon>Dikarya</taxon>
        <taxon>Ascomycota</taxon>
        <taxon>Pezizomycotina</taxon>
        <taxon>Orbiliomycetes</taxon>
        <taxon>Orbiliales</taxon>
        <taxon>Orbiliaceae</taxon>
        <taxon>Orbilia</taxon>
    </lineage>
</organism>
<protein>
    <submittedName>
        <fullName evidence="1">Uncharacterized protein</fullName>
    </submittedName>
</protein>
<evidence type="ECO:0000313" key="2">
    <source>
        <dbReference type="Proteomes" id="UP000474640"/>
    </source>
</evidence>
<gene>
    <name evidence="1" type="ORF">TWF970_007459</name>
</gene>
<dbReference type="EMBL" id="JAABOJ010000040">
    <property type="protein sequence ID" value="KAF3275016.1"/>
    <property type="molecule type" value="Genomic_DNA"/>
</dbReference>
<dbReference type="AlphaFoldDB" id="A0A7C8R8G8"/>
<sequence length="90" mass="9665">MTRAWATKLDEGTTQDKIGGSALHLQDLLASSSSFSDQADVGLGTISAAEKAALYPSGSLDWQSRRRGRTSKGPKNFVLLVARRPGMESR</sequence>
<evidence type="ECO:0000313" key="1">
    <source>
        <dbReference type="EMBL" id="KAF3275016.1"/>
    </source>
</evidence>
<dbReference type="Proteomes" id="UP000474640">
    <property type="component" value="Unassembled WGS sequence"/>
</dbReference>
<reference evidence="1 2" key="1">
    <citation type="submission" date="2020-01" db="EMBL/GenBank/DDBJ databases">
        <authorList>
            <person name="Palmer J.M."/>
        </authorList>
    </citation>
    <scope>NUCLEOTIDE SEQUENCE [LARGE SCALE GENOMIC DNA]</scope>
    <source>
        <strain evidence="1 2">TWF970</strain>
    </source>
</reference>
<accession>A0A7C8R8G8</accession>
<comment type="caution">
    <text evidence="1">The sequence shown here is derived from an EMBL/GenBank/DDBJ whole genome shotgun (WGS) entry which is preliminary data.</text>
</comment>
<proteinExistence type="predicted"/>
<name>A0A7C8R8G8_ORBOL</name>